<comment type="cofactor">
    <cofactor evidence="14 15">
        <name>Ca(2+)</name>
        <dbReference type="ChEBI" id="CHEBI:29108"/>
    </cofactor>
    <text evidence="14 15">Binds 1 Ca(2+) ion per subunit.</text>
</comment>
<evidence type="ECO:0000256" key="2">
    <source>
        <dbReference type="ARBA" id="ARBA00015699"/>
    </source>
</evidence>
<evidence type="ECO:0000256" key="4">
    <source>
        <dbReference type="ARBA" id="ARBA00022491"/>
    </source>
</evidence>
<comment type="subcellular location">
    <subcellularLocation>
        <location evidence="1 14">Cytoplasm</location>
    </subcellularLocation>
</comment>
<dbReference type="InterPro" id="IPR011006">
    <property type="entry name" value="CheY-like_superfamily"/>
</dbReference>
<comment type="function">
    <text evidence="14">May play the central regulatory role in sporulation. It may be an element of the effector pathway responsible for the activation of sporulation genes in response to nutritional stress. Spo0A may act in concert with spo0H (a sigma factor) to control the expression of some genes that are critical to the sporulation process.</text>
</comment>
<reference evidence="18 19" key="1">
    <citation type="submission" date="2016-10" db="EMBL/GenBank/DDBJ databases">
        <authorList>
            <person name="de Groot N.N."/>
        </authorList>
    </citation>
    <scope>NUCLEOTIDE SEQUENCE [LARGE SCALE GENOMIC DNA]</scope>
    <source>
        <strain evidence="18 19">DSM 23126</strain>
    </source>
</reference>
<dbReference type="Pfam" id="PF08769">
    <property type="entry name" value="Spo0A_C"/>
    <property type="match status" value="1"/>
</dbReference>
<evidence type="ECO:0000256" key="6">
    <source>
        <dbReference type="ARBA" id="ARBA00022837"/>
    </source>
</evidence>
<name>A0A1H2RVC2_9BACI</name>
<evidence type="ECO:0000256" key="7">
    <source>
        <dbReference type="ARBA" id="ARBA00022969"/>
    </source>
</evidence>
<evidence type="ECO:0000256" key="11">
    <source>
        <dbReference type="ARBA" id="ARBA00023159"/>
    </source>
</evidence>
<protein>
    <recommendedName>
        <fullName evidence="2 14">Stage 0 sporulation protein A</fullName>
    </recommendedName>
</protein>
<dbReference type="SMART" id="SM00448">
    <property type="entry name" value="REC"/>
    <property type="match status" value="1"/>
</dbReference>
<dbReference type="InterPro" id="IPR014879">
    <property type="entry name" value="Spo0A_C"/>
</dbReference>
<keyword evidence="12 14" id="KW-0804">Transcription</keyword>
<keyword evidence="5 16" id="KW-0597">Phosphoprotein</keyword>
<evidence type="ECO:0000256" key="13">
    <source>
        <dbReference type="ARBA" id="ARBA00025691"/>
    </source>
</evidence>
<evidence type="ECO:0000256" key="3">
    <source>
        <dbReference type="ARBA" id="ARBA00022490"/>
    </source>
</evidence>
<feature type="domain" description="Response regulatory" evidence="17">
    <location>
        <begin position="3"/>
        <end position="120"/>
    </location>
</feature>
<dbReference type="GO" id="GO:0042173">
    <property type="term" value="P:regulation of sporulation resulting in formation of a cellular spore"/>
    <property type="evidence" value="ECO:0007669"/>
    <property type="project" value="InterPro"/>
</dbReference>
<comment type="function">
    <text evidence="13">May play the central regulatory role in sporulation. It may be an element of the effector pathway responsible for the activation of sporulation genes in response to nutritional stress. Spo0A may act in concert with Spo0H (a sigma factor) to control the expression of some genes that are critical to the sporulation process. Repressor of abrB, activator of the spoIIa operon. Binds the DNA sequence 5'-TGNCGAA-3' (0A box).</text>
</comment>
<evidence type="ECO:0000256" key="9">
    <source>
        <dbReference type="ARBA" id="ARBA00023015"/>
    </source>
</evidence>
<dbReference type="PANTHER" id="PTHR48111:SF40">
    <property type="entry name" value="PHOSPHATE REGULON TRANSCRIPTIONAL REGULATORY PROTEIN PHOB"/>
    <property type="match status" value="1"/>
</dbReference>
<dbReference type="Gene3D" id="3.40.50.2300">
    <property type="match status" value="1"/>
</dbReference>
<evidence type="ECO:0000259" key="17">
    <source>
        <dbReference type="PROSITE" id="PS50110"/>
    </source>
</evidence>
<dbReference type="RefSeq" id="WP_091611691.1">
    <property type="nucleotide sequence ID" value="NZ_FNNC01000001.1"/>
</dbReference>
<evidence type="ECO:0000256" key="10">
    <source>
        <dbReference type="ARBA" id="ARBA00023125"/>
    </source>
</evidence>
<evidence type="ECO:0000256" key="15">
    <source>
        <dbReference type="PIRSR" id="PIRSR002937-1"/>
    </source>
</evidence>
<keyword evidence="9 14" id="KW-0805">Transcription regulation</keyword>
<dbReference type="STRING" id="1122204.SAMN05421781_0903"/>
<keyword evidence="10 14" id="KW-0238">DNA-binding</keyword>
<sequence length="256" mass="29056">MIRVVVADDNKELVEVLIEHIEEQEDMKIAGTAHNGEEALEVVEQEQPEVLLLDIIMPHRDGLSVLTALKNKHNVNTKVIMLTAFGQEDVTKKAVELGAAYYVLKPFDMEALMANIRDVHRESLNSQVLTEEMPEKAVGRQSLEERIKDIIQYVGIPSHIKGYVYMQEAVKLVVEDMQMINAVTKQLYPEIARKFQTTPSRVERALRHAIVVAWDRGHTQAISDLFGWSQDGTLPYKPSNSEFIAIVADRLRTEQI</sequence>
<keyword evidence="4 14" id="KW-0678">Repressor</keyword>
<organism evidence="18 19">
    <name type="scientific">Marinococcus luteus</name>
    <dbReference type="NCBI Taxonomy" id="1122204"/>
    <lineage>
        <taxon>Bacteria</taxon>
        <taxon>Bacillati</taxon>
        <taxon>Bacillota</taxon>
        <taxon>Bacilli</taxon>
        <taxon>Bacillales</taxon>
        <taxon>Bacillaceae</taxon>
        <taxon>Marinococcus</taxon>
    </lineage>
</organism>
<dbReference type="AlphaFoldDB" id="A0A1H2RVC2"/>
<dbReference type="InterPro" id="IPR036388">
    <property type="entry name" value="WH-like_DNA-bd_sf"/>
</dbReference>
<dbReference type="InterPro" id="IPR039420">
    <property type="entry name" value="WalR-like"/>
</dbReference>
<evidence type="ECO:0000256" key="14">
    <source>
        <dbReference type="PIRNR" id="PIRNR002937"/>
    </source>
</evidence>
<feature type="binding site" evidence="15">
    <location>
        <position position="9"/>
    </location>
    <ligand>
        <name>Ca(2+)</name>
        <dbReference type="ChEBI" id="CHEBI:29108"/>
    </ligand>
</feature>
<dbReference type="PANTHER" id="PTHR48111">
    <property type="entry name" value="REGULATOR OF RPOS"/>
    <property type="match status" value="1"/>
</dbReference>
<dbReference type="SUPFAM" id="SSF46894">
    <property type="entry name" value="C-terminal effector domain of the bipartite response regulators"/>
    <property type="match status" value="1"/>
</dbReference>
<dbReference type="GO" id="GO:0005509">
    <property type="term" value="F:calcium ion binding"/>
    <property type="evidence" value="ECO:0007669"/>
    <property type="project" value="UniProtKB-UniRule"/>
</dbReference>
<dbReference type="OrthoDB" id="9793299at2"/>
<keyword evidence="14 15" id="KW-0479">Metal-binding</keyword>
<dbReference type="PROSITE" id="PS50110">
    <property type="entry name" value="RESPONSE_REGULATORY"/>
    <property type="match status" value="1"/>
</dbReference>
<evidence type="ECO:0000256" key="8">
    <source>
        <dbReference type="ARBA" id="ARBA00023012"/>
    </source>
</evidence>
<dbReference type="NCBIfam" id="TIGR02875">
    <property type="entry name" value="spore_0_A"/>
    <property type="match status" value="1"/>
</dbReference>
<dbReference type="GO" id="GO:0000976">
    <property type="term" value="F:transcription cis-regulatory region binding"/>
    <property type="evidence" value="ECO:0007669"/>
    <property type="project" value="TreeGrafter"/>
</dbReference>
<dbReference type="EMBL" id="FNNC01000001">
    <property type="protein sequence ID" value="SDW22569.1"/>
    <property type="molecule type" value="Genomic_DNA"/>
</dbReference>
<evidence type="ECO:0000313" key="19">
    <source>
        <dbReference type="Proteomes" id="UP000199488"/>
    </source>
</evidence>
<dbReference type="Gene3D" id="1.10.10.10">
    <property type="entry name" value="Winged helix-like DNA-binding domain superfamily/Winged helix DNA-binding domain"/>
    <property type="match status" value="1"/>
</dbReference>
<gene>
    <name evidence="18" type="ORF">SAMN05421781_0903</name>
</gene>
<keyword evidence="7 14" id="KW-0749">Sporulation</keyword>
<evidence type="ECO:0000256" key="5">
    <source>
        <dbReference type="ARBA" id="ARBA00022553"/>
    </source>
</evidence>
<dbReference type="GO" id="GO:0003700">
    <property type="term" value="F:DNA-binding transcription factor activity"/>
    <property type="evidence" value="ECO:0007669"/>
    <property type="project" value="InterPro"/>
</dbReference>
<keyword evidence="6 14" id="KW-0106">Calcium</keyword>
<feature type="binding site" evidence="15">
    <location>
        <position position="8"/>
    </location>
    <ligand>
        <name>Ca(2+)</name>
        <dbReference type="ChEBI" id="CHEBI:29108"/>
    </ligand>
</feature>
<accession>A0A1H2RVC2</accession>
<dbReference type="Proteomes" id="UP000199488">
    <property type="component" value="Unassembled WGS sequence"/>
</dbReference>
<dbReference type="GO" id="GO:0030435">
    <property type="term" value="P:sporulation resulting in formation of a cellular spore"/>
    <property type="evidence" value="ECO:0007669"/>
    <property type="project" value="UniProtKB-UniRule"/>
</dbReference>
<feature type="binding site" evidence="15">
    <location>
        <position position="54"/>
    </location>
    <ligand>
        <name>Ca(2+)</name>
        <dbReference type="ChEBI" id="CHEBI:29108"/>
    </ligand>
</feature>
<dbReference type="GO" id="GO:0051606">
    <property type="term" value="P:detection of stimulus"/>
    <property type="evidence" value="ECO:0007669"/>
    <property type="project" value="UniProtKB-UniRule"/>
</dbReference>
<evidence type="ECO:0000256" key="12">
    <source>
        <dbReference type="ARBA" id="ARBA00023163"/>
    </source>
</evidence>
<dbReference type="Pfam" id="PF00072">
    <property type="entry name" value="Response_reg"/>
    <property type="match status" value="1"/>
</dbReference>
<evidence type="ECO:0000256" key="16">
    <source>
        <dbReference type="PROSITE-ProRule" id="PRU00169"/>
    </source>
</evidence>
<evidence type="ECO:0000256" key="1">
    <source>
        <dbReference type="ARBA" id="ARBA00004496"/>
    </source>
</evidence>
<evidence type="ECO:0000313" key="18">
    <source>
        <dbReference type="EMBL" id="SDW22569.1"/>
    </source>
</evidence>
<dbReference type="GO" id="GO:0005829">
    <property type="term" value="C:cytosol"/>
    <property type="evidence" value="ECO:0007669"/>
    <property type="project" value="TreeGrafter"/>
</dbReference>
<dbReference type="InterPro" id="IPR012052">
    <property type="entry name" value="Spore_0_A"/>
</dbReference>
<dbReference type="GO" id="GO:0032993">
    <property type="term" value="C:protein-DNA complex"/>
    <property type="evidence" value="ECO:0007669"/>
    <property type="project" value="TreeGrafter"/>
</dbReference>
<feature type="modified residue" description="4-aspartylphosphate" evidence="16">
    <location>
        <position position="54"/>
    </location>
</feature>
<dbReference type="PIRSF" id="PIRSF002937">
    <property type="entry name" value="Res_reg_Spo0A"/>
    <property type="match status" value="1"/>
</dbReference>
<keyword evidence="8 14" id="KW-0902">Two-component regulatory system</keyword>
<proteinExistence type="predicted"/>
<dbReference type="SUPFAM" id="SSF52172">
    <property type="entry name" value="CheY-like"/>
    <property type="match status" value="1"/>
</dbReference>
<keyword evidence="3 14" id="KW-0963">Cytoplasm</keyword>
<dbReference type="InterPro" id="IPR001789">
    <property type="entry name" value="Sig_transdc_resp-reg_receiver"/>
</dbReference>
<dbReference type="GO" id="GO:0000156">
    <property type="term" value="F:phosphorelay response regulator activity"/>
    <property type="evidence" value="ECO:0007669"/>
    <property type="project" value="TreeGrafter"/>
</dbReference>
<keyword evidence="19" id="KW-1185">Reference proteome</keyword>
<dbReference type="InterPro" id="IPR016032">
    <property type="entry name" value="Sig_transdc_resp-reg_C-effctor"/>
</dbReference>
<keyword evidence="11 14" id="KW-0010">Activator</keyword>